<dbReference type="GeneID" id="43667504"/>
<protein>
    <submittedName>
        <fullName evidence="2">Uncharacterized protein</fullName>
    </submittedName>
</protein>
<feature type="compositionally biased region" description="Low complexity" evidence="1">
    <location>
        <begin position="13"/>
        <end position="24"/>
    </location>
</feature>
<accession>A0A5N7D3J6</accession>
<evidence type="ECO:0000313" key="2">
    <source>
        <dbReference type="EMBL" id="KAE8400990.1"/>
    </source>
</evidence>
<organism evidence="2 3">
    <name type="scientific">Aspergillus pseudonomiae</name>
    <dbReference type="NCBI Taxonomy" id="1506151"/>
    <lineage>
        <taxon>Eukaryota</taxon>
        <taxon>Fungi</taxon>
        <taxon>Dikarya</taxon>
        <taxon>Ascomycota</taxon>
        <taxon>Pezizomycotina</taxon>
        <taxon>Eurotiomycetes</taxon>
        <taxon>Eurotiomycetidae</taxon>
        <taxon>Eurotiales</taxon>
        <taxon>Aspergillaceae</taxon>
        <taxon>Aspergillus</taxon>
        <taxon>Aspergillus subgen. Circumdati</taxon>
    </lineage>
</organism>
<evidence type="ECO:0000256" key="1">
    <source>
        <dbReference type="SAM" id="MobiDB-lite"/>
    </source>
</evidence>
<evidence type="ECO:0000313" key="3">
    <source>
        <dbReference type="Proteomes" id="UP000325579"/>
    </source>
</evidence>
<dbReference type="Proteomes" id="UP000325579">
    <property type="component" value="Unassembled WGS sequence"/>
</dbReference>
<gene>
    <name evidence="2" type="ORF">BDV37DRAFT_256234</name>
</gene>
<name>A0A5N7D3J6_9EURO</name>
<dbReference type="AlphaFoldDB" id="A0A5N7D3J6"/>
<proteinExistence type="predicted"/>
<dbReference type="EMBL" id="ML736807">
    <property type="protein sequence ID" value="KAE8400990.1"/>
    <property type="molecule type" value="Genomic_DNA"/>
</dbReference>
<keyword evidence="3" id="KW-1185">Reference proteome</keyword>
<reference evidence="2 3" key="1">
    <citation type="submission" date="2019-04" db="EMBL/GenBank/DDBJ databases">
        <authorList>
            <consortium name="DOE Joint Genome Institute"/>
            <person name="Mondo S."/>
            <person name="Kjaerbolling I."/>
            <person name="Vesth T."/>
            <person name="Frisvad J.C."/>
            <person name="Nybo J.L."/>
            <person name="Theobald S."/>
            <person name="Kildgaard S."/>
            <person name="Isbrandt T."/>
            <person name="Kuo A."/>
            <person name="Sato A."/>
            <person name="Lyhne E.K."/>
            <person name="Kogle M.E."/>
            <person name="Wiebenga A."/>
            <person name="Kun R.S."/>
            <person name="Lubbers R.J."/>
            <person name="Makela M.R."/>
            <person name="Barry K."/>
            <person name="Chovatia M."/>
            <person name="Clum A."/>
            <person name="Daum C."/>
            <person name="Haridas S."/>
            <person name="He G."/>
            <person name="LaButti K."/>
            <person name="Lipzen A."/>
            <person name="Riley R."/>
            <person name="Salamov A."/>
            <person name="Simmons B.A."/>
            <person name="Magnuson J.K."/>
            <person name="Henrissat B."/>
            <person name="Mortensen U.H."/>
            <person name="Larsen T.O."/>
            <person name="Devries R.P."/>
            <person name="Grigoriev I.V."/>
            <person name="Machida M."/>
            <person name="Baker S.E."/>
            <person name="Andersen M.R."/>
            <person name="Cantor M.N."/>
            <person name="Hua S.X."/>
        </authorList>
    </citation>
    <scope>NUCLEOTIDE SEQUENCE [LARGE SCALE GENOMIC DNA]</scope>
    <source>
        <strain evidence="2 3">CBS 119388</strain>
    </source>
</reference>
<sequence>MPEAPTAAGVPFRSTSTPSPSRSPDNTLAAYANGPALEHPESSFLDNIGISLAGIRTSGPFGKRNAIRRVHLPGPHAARYPDAAYPFVMNYNQITICMMSLSALLSQCGAIR</sequence>
<dbReference type="RefSeq" id="XP_031938309.1">
    <property type="nucleotide sequence ID" value="XM_032082813.1"/>
</dbReference>
<feature type="region of interest" description="Disordered" evidence="1">
    <location>
        <begin position="1"/>
        <end position="31"/>
    </location>
</feature>